<dbReference type="PROSITE" id="PS00670">
    <property type="entry name" value="D_2_HYDROXYACID_DH_2"/>
    <property type="match status" value="1"/>
</dbReference>
<dbReference type="InterPro" id="IPR058205">
    <property type="entry name" value="D-LDH-like"/>
</dbReference>
<keyword evidence="3" id="KW-0520">NAD</keyword>
<comment type="caution">
    <text evidence="7">The sequence shown here is derived from an EMBL/GenBank/DDBJ whole genome shotgun (WGS) entry which is preliminary data.</text>
</comment>
<evidence type="ECO:0000259" key="6">
    <source>
        <dbReference type="Pfam" id="PF02826"/>
    </source>
</evidence>
<dbReference type="CDD" id="cd12185">
    <property type="entry name" value="HGDH_LDH_like"/>
    <property type="match status" value="1"/>
</dbReference>
<dbReference type="InterPro" id="IPR029753">
    <property type="entry name" value="D-isomer_DH_CS"/>
</dbReference>
<evidence type="ECO:0000313" key="7">
    <source>
        <dbReference type="EMBL" id="MEQ2580061.1"/>
    </source>
</evidence>
<gene>
    <name evidence="7" type="ORF">WMO62_14710</name>
</gene>
<evidence type="ECO:0000256" key="3">
    <source>
        <dbReference type="ARBA" id="ARBA00023027"/>
    </source>
</evidence>
<feature type="domain" description="D-isomer specific 2-hydroxyacid dehydrogenase NAD-binding" evidence="6">
    <location>
        <begin position="109"/>
        <end position="295"/>
    </location>
</feature>
<keyword evidence="8" id="KW-1185">Reference proteome</keyword>
<protein>
    <submittedName>
        <fullName evidence="7">D-isomer specific 2-hydroxyacid dehydrogenase family protein</fullName>
    </submittedName>
</protein>
<evidence type="ECO:0000256" key="4">
    <source>
        <dbReference type="RuleBase" id="RU003719"/>
    </source>
</evidence>
<dbReference type="PANTHER" id="PTHR43026">
    <property type="entry name" value="2-HYDROXYACID DEHYDROGENASE HOMOLOG 1-RELATED"/>
    <property type="match status" value="1"/>
</dbReference>
<dbReference type="Proteomes" id="UP001470288">
    <property type="component" value="Unassembled WGS sequence"/>
</dbReference>
<dbReference type="Pfam" id="PF02826">
    <property type="entry name" value="2-Hacid_dh_C"/>
    <property type="match status" value="1"/>
</dbReference>
<dbReference type="PROSITE" id="PS00065">
    <property type="entry name" value="D_2_HYDROXYACID_DH_1"/>
    <property type="match status" value="1"/>
</dbReference>
<dbReference type="EMBL" id="JBBMFC010000042">
    <property type="protein sequence ID" value="MEQ2580061.1"/>
    <property type="molecule type" value="Genomic_DNA"/>
</dbReference>
<evidence type="ECO:0000256" key="2">
    <source>
        <dbReference type="ARBA" id="ARBA00023002"/>
    </source>
</evidence>
<dbReference type="InterPro" id="IPR029752">
    <property type="entry name" value="D-isomer_DH_CS1"/>
</dbReference>
<accession>A0ABV1I549</accession>
<organism evidence="7 8">
    <name type="scientific">Hominiventricola aquisgranensis</name>
    <dbReference type="NCBI Taxonomy" id="3133164"/>
    <lineage>
        <taxon>Bacteria</taxon>
        <taxon>Bacillati</taxon>
        <taxon>Bacillota</taxon>
        <taxon>Clostridia</taxon>
        <taxon>Lachnospirales</taxon>
        <taxon>Lachnospiraceae</taxon>
        <taxon>Hominiventricola</taxon>
    </lineage>
</organism>
<dbReference type="InterPro" id="IPR006140">
    <property type="entry name" value="D-isomer_DH_NAD-bd"/>
</dbReference>
<comment type="similarity">
    <text evidence="1 4">Belongs to the D-isomer specific 2-hydroxyacid dehydrogenase family.</text>
</comment>
<dbReference type="RefSeq" id="WP_349145146.1">
    <property type="nucleotide sequence ID" value="NZ_JBBMFC010000042.1"/>
</dbReference>
<dbReference type="Gene3D" id="3.40.50.720">
    <property type="entry name" value="NAD(P)-binding Rossmann-like Domain"/>
    <property type="match status" value="2"/>
</dbReference>
<feature type="domain" description="D-isomer specific 2-hydroxyacid dehydrogenase catalytic" evidence="5">
    <location>
        <begin position="13"/>
        <end position="326"/>
    </location>
</feature>
<proteinExistence type="inferred from homology"/>
<evidence type="ECO:0000313" key="8">
    <source>
        <dbReference type="Proteomes" id="UP001470288"/>
    </source>
</evidence>
<dbReference type="InterPro" id="IPR006139">
    <property type="entry name" value="D-isomer_2_OHA_DH_cat_dom"/>
</dbReference>
<sequence length="326" mass="36734">MRLFVYSMRTFDELPFFEKFCAKYNVEYDYTTETPCLENLDMAAGYDVVDVITTVFDKPMLKKLHDLGIKCIATRTIGYDHIDVEYAKELGLGVIHISYSPNSVADYTIMMMLMGCRKMKHIMERAAIQDYTLKGKLGRELPDCTVGIIGTGRIGRTVIRHLSGFGCKMLAYDLYENDEMKQYAQYTDLETLYKECDIITLHAPATEDNYHMIGTDAIAKMKQDVIIINCARGALIDTDALIDGIESGKVGFAGLDVVEHESGLYYFDRMGEPLHNPRLAILRSYSNVVVSPHTAFYTDEAVANMAENSIIGAIKFMNGEDTPYLV</sequence>
<reference evidence="7 8" key="1">
    <citation type="submission" date="2024-03" db="EMBL/GenBank/DDBJ databases">
        <title>Human intestinal bacterial collection.</title>
        <authorList>
            <person name="Pauvert C."/>
            <person name="Hitch T.C.A."/>
            <person name="Clavel T."/>
        </authorList>
    </citation>
    <scope>NUCLEOTIDE SEQUENCE [LARGE SCALE GENOMIC DNA]</scope>
    <source>
        <strain evidence="7 8">CLA-AA-H78B</strain>
    </source>
</reference>
<keyword evidence="2 4" id="KW-0560">Oxidoreductase</keyword>
<evidence type="ECO:0000256" key="1">
    <source>
        <dbReference type="ARBA" id="ARBA00005854"/>
    </source>
</evidence>
<dbReference type="SUPFAM" id="SSF51735">
    <property type="entry name" value="NAD(P)-binding Rossmann-fold domains"/>
    <property type="match status" value="1"/>
</dbReference>
<dbReference type="PANTHER" id="PTHR43026:SF1">
    <property type="entry name" value="2-HYDROXYACID DEHYDROGENASE HOMOLOG 1-RELATED"/>
    <property type="match status" value="1"/>
</dbReference>
<dbReference type="SUPFAM" id="SSF52283">
    <property type="entry name" value="Formate/glycerate dehydrogenase catalytic domain-like"/>
    <property type="match status" value="1"/>
</dbReference>
<name>A0ABV1I549_9FIRM</name>
<dbReference type="InterPro" id="IPR036291">
    <property type="entry name" value="NAD(P)-bd_dom_sf"/>
</dbReference>
<dbReference type="PROSITE" id="PS00671">
    <property type="entry name" value="D_2_HYDROXYACID_DH_3"/>
    <property type="match status" value="1"/>
</dbReference>
<evidence type="ECO:0000259" key="5">
    <source>
        <dbReference type="Pfam" id="PF00389"/>
    </source>
</evidence>
<dbReference type="Pfam" id="PF00389">
    <property type="entry name" value="2-Hacid_dh"/>
    <property type="match status" value="1"/>
</dbReference>